<organism evidence="1 2">
    <name type="scientific">Fodinicola feengrottensis</name>
    <dbReference type="NCBI Taxonomy" id="435914"/>
    <lineage>
        <taxon>Bacteria</taxon>
        <taxon>Bacillati</taxon>
        <taxon>Actinomycetota</taxon>
        <taxon>Actinomycetes</taxon>
        <taxon>Mycobacteriales</taxon>
        <taxon>Fodinicola</taxon>
    </lineage>
</organism>
<gene>
    <name evidence="1" type="ORF">GCM10009765_22110</name>
</gene>
<keyword evidence="2" id="KW-1185">Reference proteome</keyword>
<protein>
    <submittedName>
        <fullName evidence="1">Uncharacterized protein</fullName>
    </submittedName>
</protein>
<reference evidence="1 2" key="1">
    <citation type="journal article" date="2019" name="Int. J. Syst. Evol. Microbiol.">
        <title>The Global Catalogue of Microorganisms (GCM) 10K type strain sequencing project: providing services to taxonomists for standard genome sequencing and annotation.</title>
        <authorList>
            <consortium name="The Broad Institute Genomics Platform"/>
            <consortium name="The Broad Institute Genome Sequencing Center for Infectious Disease"/>
            <person name="Wu L."/>
            <person name="Ma J."/>
        </authorList>
    </citation>
    <scope>NUCLEOTIDE SEQUENCE [LARGE SCALE GENOMIC DNA]</scope>
    <source>
        <strain evidence="1 2">JCM 14718</strain>
    </source>
</reference>
<accession>A0ABN2GJI1</accession>
<evidence type="ECO:0000313" key="1">
    <source>
        <dbReference type="EMBL" id="GAA1672311.1"/>
    </source>
</evidence>
<evidence type="ECO:0000313" key="2">
    <source>
        <dbReference type="Proteomes" id="UP001500618"/>
    </source>
</evidence>
<sequence length="54" mass="6204">MLIKAPVYGPDPSFNRQFVKPVLNGFGRRRLRSTLLDYLRTATDKERAGPARAW</sequence>
<proteinExistence type="predicted"/>
<dbReference type="Proteomes" id="UP001500618">
    <property type="component" value="Unassembled WGS sequence"/>
</dbReference>
<comment type="caution">
    <text evidence="1">The sequence shown here is derived from an EMBL/GenBank/DDBJ whole genome shotgun (WGS) entry which is preliminary data.</text>
</comment>
<dbReference type="EMBL" id="BAAANY010000008">
    <property type="protein sequence ID" value="GAA1672311.1"/>
    <property type="molecule type" value="Genomic_DNA"/>
</dbReference>
<dbReference type="RefSeq" id="WP_279582333.1">
    <property type="nucleotide sequence ID" value="NZ_WOTO01000050.1"/>
</dbReference>
<name>A0ABN2GJI1_9ACTN</name>